<reference evidence="4" key="1">
    <citation type="journal article" date="2019" name="Int. J. Syst. Evol. Microbiol.">
        <title>The Global Catalogue of Microorganisms (GCM) 10K type strain sequencing project: providing services to taxonomists for standard genome sequencing and annotation.</title>
        <authorList>
            <consortium name="The Broad Institute Genomics Platform"/>
            <consortium name="The Broad Institute Genome Sequencing Center for Infectious Disease"/>
            <person name="Wu L."/>
            <person name="Ma J."/>
        </authorList>
    </citation>
    <scope>NUCLEOTIDE SEQUENCE [LARGE SCALE GENOMIC DNA]</scope>
    <source>
        <strain evidence="4">CCUG 50213</strain>
    </source>
</reference>
<sequence length="175" mass="17534">MLTVRVRAEGVTGEPGALGVSGAPGAPGGSGAPGAPGASAAVAKPAAVDPRPRSPRTLAARVAAGVGAFALALGLAGCSAEKPPVVPSDDDAKVSITVRVIDNSFEPSDITIKAGQAVSWSFEGPSSEHDVVAEDGSFVSELMAEGSYTHVFDEAGSFDYLCSIHPEMRGSITVE</sequence>
<gene>
    <name evidence="3" type="ORF">ACFQ3U_08215</name>
</gene>
<name>A0ABW3TML6_9MICO</name>
<protein>
    <submittedName>
        <fullName evidence="3">Cupredoxin domain-containing protein</fullName>
    </submittedName>
</protein>
<evidence type="ECO:0000313" key="3">
    <source>
        <dbReference type="EMBL" id="MFD1201875.1"/>
    </source>
</evidence>
<evidence type="ECO:0000259" key="2">
    <source>
        <dbReference type="Pfam" id="PF13473"/>
    </source>
</evidence>
<evidence type="ECO:0000256" key="1">
    <source>
        <dbReference type="SAM" id="MobiDB-lite"/>
    </source>
</evidence>
<dbReference type="PANTHER" id="PTHR36507">
    <property type="entry name" value="BLL1555 PROTEIN"/>
    <property type="match status" value="1"/>
</dbReference>
<dbReference type="InterPro" id="IPR008972">
    <property type="entry name" value="Cupredoxin"/>
</dbReference>
<proteinExistence type="predicted"/>
<dbReference type="SUPFAM" id="SSF49503">
    <property type="entry name" value="Cupredoxins"/>
    <property type="match status" value="1"/>
</dbReference>
<dbReference type="InterPro" id="IPR052721">
    <property type="entry name" value="ET_Amicyanin"/>
</dbReference>
<feature type="region of interest" description="Disordered" evidence="1">
    <location>
        <begin position="1"/>
        <end position="54"/>
    </location>
</feature>
<keyword evidence="4" id="KW-1185">Reference proteome</keyword>
<dbReference type="EMBL" id="JBHTLY010000003">
    <property type="protein sequence ID" value="MFD1201875.1"/>
    <property type="molecule type" value="Genomic_DNA"/>
</dbReference>
<feature type="compositionally biased region" description="Gly residues" evidence="1">
    <location>
        <begin position="25"/>
        <end position="34"/>
    </location>
</feature>
<feature type="compositionally biased region" description="Low complexity" evidence="1">
    <location>
        <begin position="35"/>
        <end position="48"/>
    </location>
</feature>
<dbReference type="Gene3D" id="2.60.40.420">
    <property type="entry name" value="Cupredoxins - blue copper proteins"/>
    <property type="match status" value="1"/>
</dbReference>
<dbReference type="Pfam" id="PF13473">
    <property type="entry name" value="Cupredoxin_1"/>
    <property type="match status" value="1"/>
</dbReference>
<dbReference type="PANTHER" id="PTHR36507:SF1">
    <property type="entry name" value="BLL1555 PROTEIN"/>
    <property type="match status" value="1"/>
</dbReference>
<accession>A0ABW3TML6</accession>
<organism evidence="3 4">
    <name type="scientific">Leucobacter albus</name>
    <dbReference type="NCBI Taxonomy" id="272210"/>
    <lineage>
        <taxon>Bacteria</taxon>
        <taxon>Bacillati</taxon>
        <taxon>Actinomycetota</taxon>
        <taxon>Actinomycetes</taxon>
        <taxon>Micrococcales</taxon>
        <taxon>Microbacteriaceae</taxon>
        <taxon>Leucobacter</taxon>
    </lineage>
</organism>
<comment type="caution">
    <text evidence="3">The sequence shown here is derived from an EMBL/GenBank/DDBJ whole genome shotgun (WGS) entry which is preliminary data.</text>
</comment>
<feature type="domain" description="EfeO-type cupredoxin-like" evidence="2">
    <location>
        <begin position="75"/>
        <end position="174"/>
    </location>
</feature>
<dbReference type="RefSeq" id="WP_343959926.1">
    <property type="nucleotide sequence ID" value="NZ_BAAAKZ010000004.1"/>
</dbReference>
<dbReference type="Proteomes" id="UP001597181">
    <property type="component" value="Unassembled WGS sequence"/>
</dbReference>
<feature type="compositionally biased region" description="Low complexity" evidence="1">
    <location>
        <begin position="15"/>
        <end position="24"/>
    </location>
</feature>
<evidence type="ECO:0000313" key="4">
    <source>
        <dbReference type="Proteomes" id="UP001597181"/>
    </source>
</evidence>
<dbReference type="InterPro" id="IPR028096">
    <property type="entry name" value="EfeO_Cupredoxin"/>
</dbReference>